<dbReference type="Proteomes" id="UP000319756">
    <property type="component" value="Chromosome"/>
</dbReference>
<dbReference type="AlphaFoldDB" id="A0A514LGC7"/>
<gene>
    <name evidence="2" type="ORF">EPH95_06680</name>
</gene>
<sequence length="85" mass="10012">MPWSDISLLTFILILMVWCFRLMRKNSTLKRENDRLLKVTGAYVDMESEAKKILRTSTEVKTVKTLRERYDLSMIDAKKIVDSVK</sequence>
<keyword evidence="3" id="KW-1185">Reference proteome</keyword>
<name>A0A514LGC7_9BACI</name>
<proteinExistence type="predicted"/>
<evidence type="ECO:0008006" key="4">
    <source>
        <dbReference type="Google" id="ProtNLM"/>
    </source>
</evidence>
<accession>A0A514LGC7</accession>
<keyword evidence="1" id="KW-0472">Membrane</keyword>
<reference evidence="3" key="1">
    <citation type="submission" date="2019-01" db="EMBL/GenBank/DDBJ databases">
        <title>Genomic analysis of Salicibibacter sp. NKC3-5.</title>
        <authorList>
            <person name="Oh Y.J."/>
        </authorList>
    </citation>
    <scope>NUCLEOTIDE SEQUENCE [LARGE SCALE GENOMIC DNA]</scope>
    <source>
        <strain evidence="3">NKC3-5</strain>
    </source>
</reference>
<dbReference type="OrthoDB" id="2969976at2"/>
<keyword evidence="1" id="KW-0812">Transmembrane</keyword>
<evidence type="ECO:0000313" key="2">
    <source>
        <dbReference type="EMBL" id="QDI90902.1"/>
    </source>
</evidence>
<dbReference type="KEGG" id="sale:EPH95_06680"/>
<protein>
    <recommendedName>
        <fullName evidence="4">Ribosomal protein L7/L12 C-terminal domain-containing protein</fullName>
    </recommendedName>
</protein>
<feature type="transmembrane region" description="Helical" evidence="1">
    <location>
        <begin position="6"/>
        <end position="23"/>
    </location>
</feature>
<organism evidence="2 3">
    <name type="scientific">Salicibibacter halophilus</name>
    <dbReference type="NCBI Taxonomy" id="2502791"/>
    <lineage>
        <taxon>Bacteria</taxon>
        <taxon>Bacillati</taxon>
        <taxon>Bacillota</taxon>
        <taxon>Bacilli</taxon>
        <taxon>Bacillales</taxon>
        <taxon>Bacillaceae</taxon>
        <taxon>Salicibibacter</taxon>
    </lineage>
</organism>
<keyword evidence="1" id="KW-1133">Transmembrane helix</keyword>
<dbReference type="EMBL" id="CP035485">
    <property type="protein sequence ID" value="QDI90902.1"/>
    <property type="molecule type" value="Genomic_DNA"/>
</dbReference>
<dbReference type="RefSeq" id="WP_142088448.1">
    <property type="nucleotide sequence ID" value="NZ_CP035485.1"/>
</dbReference>
<evidence type="ECO:0000313" key="3">
    <source>
        <dbReference type="Proteomes" id="UP000319756"/>
    </source>
</evidence>
<evidence type="ECO:0000256" key="1">
    <source>
        <dbReference type="SAM" id="Phobius"/>
    </source>
</evidence>